<reference evidence="14" key="1">
    <citation type="submission" date="2020-01" db="EMBL/GenBank/DDBJ databases">
        <title>Development of genomics and gene disruption for Polysphondylium violaceum indicates a role for the polyketide synthase stlB in stalk morphogenesis.</title>
        <authorList>
            <person name="Narita B."/>
            <person name="Kawabe Y."/>
            <person name="Kin K."/>
            <person name="Saito T."/>
            <person name="Gibbs R."/>
            <person name="Kuspa A."/>
            <person name="Muzny D."/>
            <person name="Queller D."/>
            <person name="Richards S."/>
            <person name="Strassman J."/>
            <person name="Sucgang R."/>
            <person name="Worley K."/>
            <person name="Schaap P."/>
        </authorList>
    </citation>
    <scope>NUCLEOTIDE SEQUENCE</scope>
    <source>
        <strain evidence="14">QSvi11</strain>
    </source>
</reference>
<dbReference type="Gene3D" id="1.10.3450.40">
    <property type="entry name" value="Signal recognition particle, SRP68 subunit, RNA-binding domain"/>
    <property type="match status" value="1"/>
</dbReference>
<dbReference type="InterPro" id="IPR026258">
    <property type="entry name" value="SRP68"/>
</dbReference>
<accession>A0A8J4PUN8</accession>
<dbReference type="GO" id="GO:0006614">
    <property type="term" value="P:SRP-dependent cotranslational protein targeting to membrane"/>
    <property type="evidence" value="ECO:0007669"/>
    <property type="project" value="InterPro"/>
</dbReference>
<evidence type="ECO:0000256" key="11">
    <source>
        <dbReference type="ARBA" id="ARBA00029498"/>
    </source>
</evidence>
<gene>
    <name evidence="14" type="ORF">CYY_005270</name>
</gene>
<keyword evidence="6" id="KW-0256">Endoplasmic reticulum</keyword>
<dbReference type="GO" id="GO:0030942">
    <property type="term" value="F:endoplasmic reticulum signal peptide binding"/>
    <property type="evidence" value="ECO:0007669"/>
    <property type="project" value="InterPro"/>
</dbReference>
<evidence type="ECO:0000256" key="1">
    <source>
        <dbReference type="ARBA" id="ARBA00004240"/>
    </source>
</evidence>
<evidence type="ECO:0000313" key="15">
    <source>
        <dbReference type="Proteomes" id="UP000695562"/>
    </source>
</evidence>
<evidence type="ECO:0000256" key="4">
    <source>
        <dbReference type="ARBA" id="ARBA00009352"/>
    </source>
</evidence>
<comment type="similarity">
    <text evidence="4 12">Belongs to the SRP68 family.</text>
</comment>
<keyword evidence="8 12" id="KW-0733">Signal recognition particle</keyword>
<dbReference type="GO" id="GO:0005829">
    <property type="term" value="C:cytosol"/>
    <property type="evidence" value="ECO:0007669"/>
    <property type="project" value="UniProtKB-ARBA"/>
</dbReference>
<feature type="region of interest" description="Disordered" evidence="13">
    <location>
        <begin position="579"/>
        <end position="607"/>
    </location>
</feature>
<dbReference type="PANTHER" id="PTHR12860:SF0">
    <property type="entry name" value="SIGNAL RECOGNITION PARTICLE SUBUNIT SRP68"/>
    <property type="match status" value="1"/>
</dbReference>
<dbReference type="Proteomes" id="UP000695562">
    <property type="component" value="Unassembled WGS sequence"/>
</dbReference>
<dbReference type="GO" id="GO:0005730">
    <property type="term" value="C:nucleolus"/>
    <property type="evidence" value="ECO:0007669"/>
    <property type="project" value="UniProtKB-SubCell"/>
</dbReference>
<sequence length="607" mass="70261">MSKVEEKEQEKFQLDVLNVSQTSQIQFGLRNEDYTRYRHYCSKRLLVVRRQLKKIYGKKSVLNKISDPKQINDQRYLVITLLKAERAWAYAMDLKREFEQGGDSRLNFHIIRRLDKASKHADQLESYCKQVADNLTIIESQAYAAWMKSSFLIVKKQWNEALEAITISKTIYEELAKSGHHSQRDLYNKRVEDSEPVIRFCKYNLRGLQKKEGEQQSIQVQSETLDSIKVQLGEILIKRETTQLPMQFITWKSKVIEVTDEKLREKLVLFDSFKKENESKLPTNVQTIDFEKTTNLPDIFAIYDKLVSFLINCELIVKTDVNNLIRINTKNKTVKTEIEEAVQRNLLAFIMYHKMKYLYDRNQILIQLFQKAIDGEKVNSQVIKKKKKISLKDLVRLSTHQIRVFTCLADSRDTDTVKESAKDYDAQIILLKSFRLFYIALCLCQNQKFSETVALLDRVLANIQNVKKINSKSPNIQAEISSLESNIKKQRSQIHANSFIQQLTQNEELKSQMSTLSLNQQNNNTEKSKDLLSGLDSFDTSFIAEKKFVSLTAPIQPITAKPLFFDIAFNSCTFPSLESRKASSSSSSSSQPQGESKGFFGSFWGKK</sequence>
<dbReference type="GO" id="GO:0005783">
    <property type="term" value="C:endoplasmic reticulum"/>
    <property type="evidence" value="ECO:0007669"/>
    <property type="project" value="UniProtKB-SubCell"/>
</dbReference>
<dbReference type="CDD" id="cd15481">
    <property type="entry name" value="SRP68-RBD"/>
    <property type="match status" value="1"/>
</dbReference>
<evidence type="ECO:0000256" key="10">
    <source>
        <dbReference type="ARBA" id="ARBA00023274"/>
    </source>
</evidence>
<dbReference type="PIRSF" id="PIRSF038995">
    <property type="entry name" value="SRP68"/>
    <property type="match status" value="1"/>
</dbReference>
<dbReference type="Pfam" id="PF16969">
    <property type="entry name" value="SRP68"/>
    <property type="match status" value="1"/>
</dbReference>
<comment type="caution">
    <text evidence="14">The sequence shown here is derived from an EMBL/GenBank/DDBJ whole genome shotgun (WGS) entry which is preliminary data.</text>
</comment>
<dbReference type="AlphaFoldDB" id="A0A8J4PUN8"/>
<dbReference type="PANTHER" id="PTHR12860">
    <property type="entry name" value="SIGNAL RECOGNITION PARTICLE 68 KDA PROTEIN"/>
    <property type="match status" value="1"/>
</dbReference>
<proteinExistence type="inferred from homology"/>
<evidence type="ECO:0000256" key="3">
    <source>
        <dbReference type="ARBA" id="ARBA00004604"/>
    </source>
</evidence>
<evidence type="ECO:0000256" key="9">
    <source>
        <dbReference type="ARBA" id="ARBA00023242"/>
    </source>
</evidence>
<evidence type="ECO:0000256" key="6">
    <source>
        <dbReference type="ARBA" id="ARBA00022824"/>
    </source>
</evidence>
<keyword evidence="5 12" id="KW-0963">Cytoplasm</keyword>
<evidence type="ECO:0000256" key="5">
    <source>
        <dbReference type="ARBA" id="ARBA00022490"/>
    </source>
</evidence>
<dbReference type="GO" id="GO:0008312">
    <property type="term" value="F:7S RNA binding"/>
    <property type="evidence" value="ECO:0007669"/>
    <property type="project" value="InterPro"/>
</dbReference>
<dbReference type="GO" id="GO:0005786">
    <property type="term" value="C:signal recognition particle, endoplasmic reticulum targeting"/>
    <property type="evidence" value="ECO:0007669"/>
    <property type="project" value="UniProtKB-KW"/>
</dbReference>
<evidence type="ECO:0000313" key="14">
    <source>
        <dbReference type="EMBL" id="KAF2073422.1"/>
    </source>
</evidence>
<protein>
    <recommendedName>
        <fullName evidence="11 12">Signal recognition particle subunit SRP68</fullName>
        <shortName evidence="12">SRP68</shortName>
    </recommendedName>
</protein>
<keyword evidence="15" id="KW-1185">Reference proteome</keyword>
<evidence type="ECO:0000256" key="12">
    <source>
        <dbReference type="PIRNR" id="PIRNR038995"/>
    </source>
</evidence>
<dbReference type="InterPro" id="IPR034652">
    <property type="entry name" value="SRP68-RBD"/>
</dbReference>
<comment type="function">
    <text evidence="12">Component of the signal recognition particle (SRP) complex, a ribonucleoprotein complex that mediates the cotranslational targeting of secretory and membrane proteins to the endoplasmic reticulum (ER). The SRP complex interacts with the signal sequence in nascent secretory and membrane proteins and directs them to the membrane of the ER.</text>
</comment>
<keyword evidence="9" id="KW-0539">Nucleus</keyword>
<dbReference type="FunFam" id="1.10.3450.40:FF:000001">
    <property type="entry name" value="Signal recognition particle subunit SRP68"/>
    <property type="match status" value="1"/>
</dbReference>
<name>A0A8J4PUN8_9MYCE</name>
<keyword evidence="10 12" id="KW-0687">Ribonucleoprotein</keyword>
<dbReference type="GO" id="GO:0005047">
    <property type="term" value="F:signal recognition particle binding"/>
    <property type="evidence" value="ECO:0007669"/>
    <property type="project" value="InterPro"/>
</dbReference>
<keyword evidence="7 12" id="KW-0694">RNA-binding</keyword>
<organism evidence="14 15">
    <name type="scientific">Polysphondylium violaceum</name>
    <dbReference type="NCBI Taxonomy" id="133409"/>
    <lineage>
        <taxon>Eukaryota</taxon>
        <taxon>Amoebozoa</taxon>
        <taxon>Evosea</taxon>
        <taxon>Eumycetozoa</taxon>
        <taxon>Dictyostelia</taxon>
        <taxon>Dictyosteliales</taxon>
        <taxon>Dictyosteliaceae</taxon>
        <taxon>Polysphondylium</taxon>
    </lineage>
</organism>
<evidence type="ECO:0000256" key="2">
    <source>
        <dbReference type="ARBA" id="ARBA00004496"/>
    </source>
</evidence>
<evidence type="ECO:0000256" key="8">
    <source>
        <dbReference type="ARBA" id="ARBA00023135"/>
    </source>
</evidence>
<evidence type="ECO:0000256" key="13">
    <source>
        <dbReference type="SAM" id="MobiDB-lite"/>
    </source>
</evidence>
<dbReference type="EMBL" id="AJWJ01000205">
    <property type="protein sequence ID" value="KAF2073422.1"/>
    <property type="molecule type" value="Genomic_DNA"/>
</dbReference>
<dbReference type="InterPro" id="IPR038253">
    <property type="entry name" value="SRP68_N_sf"/>
</dbReference>
<dbReference type="OrthoDB" id="10255118at2759"/>
<comment type="subcellular location">
    <subcellularLocation>
        <location evidence="2 12">Cytoplasm</location>
    </subcellularLocation>
    <subcellularLocation>
        <location evidence="1">Endoplasmic reticulum</location>
    </subcellularLocation>
    <subcellularLocation>
        <location evidence="3">Nucleus</location>
        <location evidence="3">Nucleolus</location>
    </subcellularLocation>
</comment>
<evidence type="ECO:0000256" key="7">
    <source>
        <dbReference type="ARBA" id="ARBA00022884"/>
    </source>
</evidence>